<dbReference type="Proteomes" id="UP001204621">
    <property type="component" value="Unassembled WGS sequence"/>
</dbReference>
<protein>
    <submittedName>
        <fullName evidence="2">VOC family protein</fullName>
    </submittedName>
</protein>
<evidence type="ECO:0000259" key="1">
    <source>
        <dbReference type="PROSITE" id="PS51819"/>
    </source>
</evidence>
<feature type="domain" description="VOC" evidence="1">
    <location>
        <begin position="3"/>
        <end position="118"/>
    </location>
</feature>
<dbReference type="SUPFAM" id="SSF54593">
    <property type="entry name" value="Glyoxalase/Bleomycin resistance protein/Dihydroxybiphenyl dioxygenase"/>
    <property type="match status" value="1"/>
</dbReference>
<evidence type="ECO:0000313" key="2">
    <source>
        <dbReference type="EMBL" id="MCS0659684.1"/>
    </source>
</evidence>
<dbReference type="RefSeq" id="WP_258812872.1">
    <property type="nucleotide sequence ID" value="NZ_JANUGU010000005.1"/>
</dbReference>
<sequence>MIRSHMYVLAVPDLARSSAFYRDVLGFSIHEMGDPGWRMYSRDACRIMAGECRDALPPSQLGDHSYYAYLVVDDVEAFHQRVVDTHVEIIKPVTNEPWRMREFGIRTVDGHRIMIGQELPPA</sequence>
<comment type="caution">
    <text evidence="2">The sequence shown here is derived from an EMBL/GenBank/DDBJ whole genome shotgun (WGS) entry which is preliminary data.</text>
</comment>
<accession>A0ABT2D0C4</accession>
<name>A0ABT2D0C4_9BURK</name>
<dbReference type="PROSITE" id="PS51819">
    <property type="entry name" value="VOC"/>
    <property type="match status" value="1"/>
</dbReference>
<dbReference type="InterPro" id="IPR037523">
    <property type="entry name" value="VOC_core"/>
</dbReference>
<evidence type="ECO:0000313" key="3">
    <source>
        <dbReference type="Proteomes" id="UP001204621"/>
    </source>
</evidence>
<proteinExistence type="predicted"/>
<reference evidence="2 3" key="1">
    <citation type="submission" date="2022-08" db="EMBL/GenBank/DDBJ databases">
        <title>Reclassification of Massilia species as members of the genera Telluria, Duganella, Pseudoduganella, Mokoshia gen. nov. and Zemynaea gen. nov. using orthogonal and non-orthogonal genome-based approaches.</title>
        <authorList>
            <person name="Bowman J.P."/>
        </authorList>
    </citation>
    <scope>NUCLEOTIDE SEQUENCE [LARGE SCALE GENOMIC DNA]</scope>
    <source>
        <strain evidence="2 3">JCM 31606</strain>
    </source>
</reference>
<dbReference type="InterPro" id="IPR004360">
    <property type="entry name" value="Glyas_Fos-R_dOase_dom"/>
</dbReference>
<gene>
    <name evidence="2" type="ORF">NX778_16560</name>
</gene>
<keyword evidence="3" id="KW-1185">Reference proteome</keyword>
<dbReference type="Pfam" id="PF00903">
    <property type="entry name" value="Glyoxalase"/>
    <property type="match status" value="1"/>
</dbReference>
<dbReference type="EMBL" id="JANUGU010000005">
    <property type="protein sequence ID" value="MCS0659684.1"/>
    <property type="molecule type" value="Genomic_DNA"/>
</dbReference>
<dbReference type="Gene3D" id="3.10.180.10">
    <property type="entry name" value="2,3-Dihydroxybiphenyl 1,2-Dioxygenase, domain 1"/>
    <property type="match status" value="1"/>
</dbReference>
<dbReference type="InterPro" id="IPR029068">
    <property type="entry name" value="Glyas_Bleomycin-R_OHBP_Dase"/>
</dbReference>
<organism evidence="2 3">
    <name type="scientific">Massilia terrae</name>
    <dbReference type="NCBI Taxonomy" id="1811224"/>
    <lineage>
        <taxon>Bacteria</taxon>
        <taxon>Pseudomonadati</taxon>
        <taxon>Pseudomonadota</taxon>
        <taxon>Betaproteobacteria</taxon>
        <taxon>Burkholderiales</taxon>
        <taxon>Oxalobacteraceae</taxon>
        <taxon>Telluria group</taxon>
        <taxon>Massilia</taxon>
    </lineage>
</organism>